<reference evidence="2 3" key="1">
    <citation type="journal article" date="2020" name="Syst. Appl. Microbiol.">
        <title>Alienimonas chondri sp. nov., a novel planctomycete isolated from the biofilm of the red alga Chondrus crispus.</title>
        <authorList>
            <person name="Vitorino I."/>
            <person name="Albuquerque L."/>
            <person name="Wiegand S."/>
            <person name="Kallscheuer N."/>
            <person name="da Costa M.S."/>
            <person name="Lobo-da-Cunha A."/>
            <person name="Jogler C."/>
            <person name="Lage O.M."/>
        </authorList>
    </citation>
    <scope>NUCLEOTIDE SEQUENCE [LARGE SCALE GENOMIC DNA]</scope>
    <source>
        <strain evidence="2 3">LzC2</strain>
    </source>
</reference>
<organism evidence="2 3">
    <name type="scientific">Alienimonas chondri</name>
    <dbReference type="NCBI Taxonomy" id="2681879"/>
    <lineage>
        <taxon>Bacteria</taxon>
        <taxon>Pseudomonadati</taxon>
        <taxon>Planctomycetota</taxon>
        <taxon>Planctomycetia</taxon>
        <taxon>Planctomycetales</taxon>
        <taxon>Planctomycetaceae</taxon>
        <taxon>Alienimonas</taxon>
    </lineage>
</organism>
<evidence type="ECO:0000256" key="1">
    <source>
        <dbReference type="SAM" id="MobiDB-lite"/>
    </source>
</evidence>
<keyword evidence="3" id="KW-1185">Reference proteome</keyword>
<proteinExistence type="predicted"/>
<comment type="caution">
    <text evidence="2">The sequence shown here is derived from an EMBL/GenBank/DDBJ whole genome shotgun (WGS) entry which is preliminary data.</text>
</comment>
<feature type="region of interest" description="Disordered" evidence="1">
    <location>
        <begin position="1"/>
        <end position="68"/>
    </location>
</feature>
<dbReference type="EMBL" id="WTPX01000148">
    <property type="protein sequence ID" value="NNJ27387.1"/>
    <property type="molecule type" value="Genomic_DNA"/>
</dbReference>
<protein>
    <submittedName>
        <fullName evidence="2">Uncharacterized protein</fullName>
    </submittedName>
</protein>
<accession>A0ABX1VH10</accession>
<sequence>MSTDRPTVFPSPDSSDSPGVPPRAPARRPSPWSRDDRLRERERRTRVRSTLLERLPPPDAPPLGDLGSFRVDLWPPRPPRMPRIPPRGPGAAAVGWTEEKLLDRVRTFAASRGPDFTMQEFVRWARITSNTLYKYCGTWAETRVAAGLPAEPTSSDLEVKSLHALLYTLHLNRRRSRPLTGEQLARAARMSVGPIRGFGGVKQVRNLYRLWVEMHPKNEE</sequence>
<evidence type="ECO:0000313" key="3">
    <source>
        <dbReference type="Proteomes" id="UP000609651"/>
    </source>
</evidence>
<evidence type="ECO:0000313" key="2">
    <source>
        <dbReference type="EMBL" id="NNJ27387.1"/>
    </source>
</evidence>
<dbReference type="Proteomes" id="UP000609651">
    <property type="component" value="Unassembled WGS sequence"/>
</dbReference>
<gene>
    <name evidence="2" type="ORF">LzC2_34890</name>
</gene>
<feature type="compositionally biased region" description="Basic and acidic residues" evidence="1">
    <location>
        <begin position="33"/>
        <end position="43"/>
    </location>
</feature>
<dbReference type="RefSeq" id="WP_171189293.1">
    <property type="nucleotide sequence ID" value="NZ_WTPX01000148.1"/>
</dbReference>
<name>A0ABX1VH10_9PLAN</name>